<dbReference type="EMBL" id="LBMM01010082">
    <property type="protein sequence ID" value="KMQ87685.1"/>
    <property type="molecule type" value="Genomic_DNA"/>
</dbReference>
<feature type="compositionally biased region" description="Polar residues" evidence="1">
    <location>
        <begin position="14"/>
        <end position="27"/>
    </location>
</feature>
<dbReference type="AlphaFoldDB" id="A0A0J7N4T4"/>
<feature type="compositionally biased region" description="Acidic residues" evidence="1">
    <location>
        <begin position="1"/>
        <end position="10"/>
    </location>
</feature>
<sequence length="396" mass="39794">MFDLENDLPDDLLSSGSWGSATESTKPPATGPGPGQQNGALDSELRQHVQQQQQLSHHLIQQQGNKNLVANSLVMAAGTLGNKSPNMQSPPNVSVSKGVVDPQMVVSLGNLPSSIASSLANNQMSIANSMGGLQSSMSMAGSNPAMSMPGGMNSGLVMTSTASGNNNMGGMAGGSLIVTNSLNKPLNTVTMMGPNTQAIHHPSGPHGVTPMQNGPGMMNTRAVTMQQQQQAHMVGPARGQSPHQQVHQVGIVGPGQGGPRMQAPPNMTSLPNMGQISASSPYGYGSANIGGLGSTVVNNLVGVVKPQQKAVGTNMTAMQAAAAASRFTGTAGPIGTTNVVGGQEGGTASQQAQPSAPSPAQPQSGASSGGGQPGPQQGAQGQMAVPTPSKLLAIVE</sequence>
<dbReference type="OrthoDB" id="899at2759"/>
<reference evidence="2 3" key="1">
    <citation type="submission" date="2015-04" db="EMBL/GenBank/DDBJ databases">
        <title>Lasius niger genome sequencing.</title>
        <authorList>
            <person name="Konorov E.A."/>
            <person name="Nikitin M.A."/>
            <person name="Kirill M.V."/>
            <person name="Chang P."/>
        </authorList>
    </citation>
    <scope>NUCLEOTIDE SEQUENCE [LARGE SCALE GENOMIC DNA]</scope>
    <source>
        <tissue evidence="2">Whole</tissue>
    </source>
</reference>
<feature type="region of interest" description="Disordered" evidence="1">
    <location>
        <begin position="329"/>
        <end position="396"/>
    </location>
</feature>
<protein>
    <submittedName>
        <fullName evidence="2">Creb-binding protein</fullName>
    </submittedName>
</protein>
<evidence type="ECO:0000313" key="3">
    <source>
        <dbReference type="Proteomes" id="UP000036403"/>
    </source>
</evidence>
<dbReference type="Proteomes" id="UP000036403">
    <property type="component" value="Unassembled WGS sequence"/>
</dbReference>
<dbReference type="STRING" id="67767.A0A0J7N4T4"/>
<keyword evidence="3" id="KW-1185">Reference proteome</keyword>
<feature type="region of interest" description="Disordered" evidence="1">
    <location>
        <begin position="1"/>
        <end position="58"/>
    </location>
</feature>
<feature type="non-terminal residue" evidence="2">
    <location>
        <position position="396"/>
    </location>
</feature>
<organism evidence="2 3">
    <name type="scientific">Lasius niger</name>
    <name type="common">Black garden ant</name>
    <dbReference type="NCBI Taxonomy" id="67767"/>
    <lineage>
        <taxon>Eukaryota</taxon>
        <taxon>Metazoa</taxon>
        <taxon>Ecdysozoa</taxon>
        <taxon>Arthropoda</taxon>
        <taxon>Hexapoda</taxon>
        <taxon>Insecta</taxon>
        <taxon>Pterygota</taxon>
        <taxon>Neoptera</taxon>
        <taxon>Endopterygota</taxon>
        <taxon>Hymenoptera</taxon>
        <taxon>Apocrita</taxon>
        <taxon>Aculeata</taxon>
        <taxon>Formicoidea</taxon>
        <taxon>Formicidae</taxon>
        <taxon>Formicinae</taxon>
        <taxon>Lasius</taxon>
        <taxon>Lasius</taxon>
    </lineage>
</organism>
<gene>
    <name evidence="2" type="ORF">RF55_12968</name>
</gene>
<evidence type="ECO:0000256" key="1">
    <source>
        <dbReference type="SAM" id="MobiDB-lite"/>
    </source>
</evidence>
<comment type="caution">
    <text evidence="2">The sequence shown here is derived from an EMBL/GenBank/DDBJ whole genome shotgun (WGS) entry which is preliminary data.</text>
</comment>
<evidence type="ECO:0000313" key="2">
    <source>
        <dbReference type="EMBL" id="KMQ87685.1"/>
    </source>
</evidence>
<accession>A0A0J7N4T4</accession>
<feature type="compositionally biased region" description="Low complexity" evidence="1">
    <location>
        <begin position="48"/>
        <end position="58"/>
    </location>
</feature>
<proteinExistence type="predicted"/>
<dbReference type="PaxDb" id="67767-A0A0J7N4T4"/>
<name>A0A0J7N4T4_LASNI</name>